<reference evidence="1 2" key="1">
    <citation type="submission" date="2016-01" db="EMBL/GenBank/DDBJ databases">
        <authorList>
            <person name="Manzoor S."/>
        </authorList>
    </citation>
    <scope>NUCLEOTIDE SEQUENCE [LARGE SCALE GENOMIC DNA]</scope>
    <source>
        <strain evidence="1">Methanoculleus sp MAB1</strain>
    </source>
</reference>
<organism evidence="1 2">
    <name type="scientific">Methanoculleus bourgensis</name>
    <dbReference type="NCBI Taxonomy" id="83986"/>
    <lineage>
        <taxon>Archaea</taxon>
        <taxon>Methanobacteriati</taxon>
        <taxon>Methanobacteriota</taxon>
        <taxon>Stenosarchaea group</taxon>
        <taxon>Methanomicrobia</taxon>
        <taxon>Methanomicrobiales</taxon>
        <taxon>Methanomicrobiaceae</taxon>
        <taxon>Methanoculleus</taxon>
    </lineage>
</organism>
<dbReference type="KEGG" id="mema:MMAB1_0247"/>
<dbReference type="Proteomes" id="UP000069850">
    <property type="component" value="Chromosome 1"/>
</dbReference>
<evidence type="ECO:0000313" key="1">
    <source>
        <dbReference type="EMBL" id="CVK31464.1"/>
    </source>
</evidence>
<gene>
    <name evidence="1" type="ORF">MMAB1_0247</name>
</gene>
<name>A0A0X3BIP1_9EURY</name>
<protein>
    <submittedName>
        <fullName evidence="1">Uncharacterized protein</fullName>
    </submittedName>
</protein>
<dbReference type="EMBL" id="LT158599">
    <property type="protein sequence ID" value="CVK31464.1"/>
    <property type="molecule type" value="Genomic_DNA"/>
</dbReference>
<proteinExistence type="predicted"/>
<sequence>MLQVPGQIFALFAASRELVDGNNNRASRKGREDAKGQYRPATELRAFARGGDLHRGPQDKVKCSTTI</sequence>
<evidence type="ECO:0000313" key="2">
    <source>
        <dbReference type="Proteomes" id="UP000069850"/>
    </source>
</evidence>
<dbReference type="AlphaFoldDB" id="A0A0X3BIP1"/>
<accession>A0A0X3BIP1</accession>